<dbReference type="Proteomes" id="UP000814140">
    <property type="component" value="Unassembled WGS sequence"/>
</dbReference>
<evidence type="ECO:0000313" key="2">
    <source>
        <dbReference type="Proteomes" id="UP000814140"/>
    </source>
</evidence>
<gene>
    <name evidence="1" type="ORF">BV25DRAFT_1372842</name>
</gene>
<evidence type="ECO:0000313" key="1">
    <source>
        <dbReference type="EMBL" id="KAI0066383.1"/>
    </source>
</evidence>
<accession>A0ACB8TDF3</accession>
<name>A0ACB8TDF3_9AGAM</name>
<comment type="caution">
    <text evidence="1">The sequence shown here is derived from an EMBL/GenBank/DDBJ whole genome shotgun (WGS) entry which is preliminary data.</text>
</comment>
<proteinExistence type="predicted"/>
<organism evidence="1 2">
    <name type="scientific">Artomyces pyxidatus</name>
    <dbReference type="NCBI Taxonomy" id="48021"/>
    <lineage>
        <taxon>Eukaryota</taxon>
        <taxon>Fungi</taxon>
        <taxon>Dikarya</taxon>
        <taxon>Basidiomycota</taxon>
        <taxon>Agaricomycotina</taxon>
        <taxon>Agaricomycetes</taxon>
        <taxon>Russulales</taxon>
        <taxon>Auriscalpiaceae</taxon>
        <taxon>Artomyces</taxon>
    </lineage>
</organism>
<protein>
    <submittedName>
        <fullName evidence="1">Uncharacterized protein</fullName>
    </submittedName>
</protein>
<reference evidence="1" key="2">
    <citation type="journal article" date="2022" name="New Phytol.">
        <title>Evolutionary transition to the ectomycorrhizal habit in the genomes of a hyperdiverse lineage of mushroom-forming fungi.</title>
        <authorList>
            <person name="Looney B."/>
            <person name="Miyauchi S."/>
            <person name="Morin E."/>
            <person name="Drula E."/>
            <person name="Courty P.E."/>
            <person name="Kohler A."/>
            <person name="Kuo A."/>
            <person name="LaButti K."/>
            <person name="Pangilinan J."/>
            <person name="Lipzen A."/>
            <person name="Riley R."/>
            <person name="Andreopoulos W."/>
            <person name="He G."/>
            <person name="Johnson J."/>
            <person name="Nolan M."/>
            <person name="Tritt A."/>
            <person name="Barry K.W."/>
            <person name="Grigoriev I.V."/>
            <person name="Nagy L.G."/>
            <person name="Hibbett D."/>
            <person name="Henrissat B."/>
            <person name="Matheny P.B."/>
            <person name="Labbe J."/>
            <person name="Martin F.M."/>
        </authorList>
    </citation>
    <scope>NUCLEOTIDE SEQUENCE</scope>
    <source>
        <strain evidence="1">HHB10654</strain>
    </source>
</reference>
<keyword evidence="2" id="KW-1185">Reference proteome</keyword>
<sequence>MGTSIAPQGKESGFGCVASALIVARLDQLVYRLQWLGQKYVSPVAKCYFHWATNSSSCRRILALGTPTGQPWMPTTGRAGRVTGCSVKISAPSRLSSGCRRSQFGGGSVIVVTRTATLHRHRPADQGMDDPESRLCCDEIYSVVSIDWRALTLSAHGHSMPGTSTV</sequence>
<reference evidence="1" key="1">
    <citation type="submission" date="2021-03" db="EMBL/GenBank/DDBJ databases">
        <authorList>
            <consortium name="DOE Joint Genome Institute"/>
            <person name="Ahrendt S."/>
            <person name="Looney B.P."/>
            <person name="Miyauchi S."/>
            <person name="Morin E."/>
            <person name="Drula E."/>
            <person name="Courty P.E."/>
            <person name="Chicoki N."/>
            <person name="Fauchery L."/>
            <person name="Kohler A."/>
            <person name="Kuo A."/>
            <person name="Labutti K."/>
            <person name="Pangilinan J."/>
            <person name="Lipzen A."/>
            <person name="Riley R."/>
            <person name="Andreopoulos W."/>
            <person name="He G."/>
            <person name="Johnson J."/>
            <person name="Barry K.W."/>
            <person name="Grigoriev I.V."/>
            <person name="Nagy L."/>
            <person name="Hibbett D."/>
            <person name="Henrissat B."/>
            <person name="Matheny P.B."/>
            <person name="Labbe J."/>
            <person name="Martin F."/>
        </authorList>
    </citation>
    <scope>NUCLEOTIDE SEQUENCE</scope>
    <source>
        <strain evidence="1">HHB10654</strain>
    </source>
</reference>
<dbReference type="EMBL" id="MU277192">
    <property type="protein sequence ID" value="KAI0066383.1"/>
    <property type="molecule type" value="Genomic_DNA"/>
</dbReference>